<dbReference type="InterPro" id="IPR013761">
    <property type="entry name" value="SAM/pointed_sf"/>
</dbReference>
<name>A0A7K5ZZ48_ONYCO</name>
<dbReference type="InterPro" id="IPR047280">
    <property type="entry name" value="MBT_SCMH1_rpt2"/>
</dbReference>
<dbReference type="PROSITE" id="PS50105">
    <property type="entry name" value="SAM_DOMAIN"/>
    <property type="match status" value="1"/>
</dbReference>
<dbReference type="SUPFAM" id="SSF63748">
    <property type="entry name" value="Tudor/PWWP/MBT"/>
    <property type="match status" value="2"/>
</dbReference>
<evidence type="ECO:0000259" key="14">
    <source>
        <dbReference type="PROSITE" id="PS50105"/>
    </source>
</evidence>
<dbReference type="InterPro" id="IPR021987">
    <property type="entry name" value="SLED"/>
</dbReference>
<evidence type="ECO:0000256" key="9">
    <source>
        <dbReference type="ARBA" id="ARBA00059346"/>
    </source>
</evidence>
<dbReference type="PANTHER" id="PTHR12247">
    <property type="entry name" value="POLYCOMB GROUP PROTEIN"/>
    <property type="match status" value="1"/>
</dbReference>
<dbReference type="GO" id="GO:0003682">
    <property type="term" value="F:chromatin binding"/>
    <property type="evidence" value="ECO:0007669"/>
    <property type="project" value="TreeGrafter"/>
</dbReference>
<dbReference type="InterPro" id="IPR038348">
    <property type="entry name" value="SLED_sf"/>
</dbReference>
<keyword evidence="3" id="KW-0217">Developmental protein</keyword>
<feature type="compositionally biased region" description="Basic residues" evidence="13">
    <location>
        <begin position="280"/>
        <end position="295"/>
    </location>
</feature>
<proteinExistence type="inferred from homology"/>
<evidence type="ECO:0000313" key="15">
    <source>
        <dbReference type="EMBL" id="NWU82970.1"/>
    </source>
</evidence>
<dbReference type="PANTHER" id="PTHR12247:SF68">
    <property type="entry name" value="POLYCOMB PROTEIN SCMH1"/>
    <property type="match status" value="1"/>
</dbReference>
<feature type="compositionally biased region" description="Polar residues" evidence="13">
    <location>
        <begin position="512"/>
        <end position="523"/>
    </location>
</feature>
<feature type="non-terminal residue" evidence="15">
    <location>
        <position position="1"/>
    </location>
</feature>
<evidence type="ECO:0000256" key="12">
    <source>
        <dbReference type="PROSITE-ProRule" id="PRU00459"/>
    </source>
</evidence>
<dbReference type="SUPFAM" id="SSF47769">
    <property type="entry name" value="SAM/Pointed domain"/>
    <property type="match status" value="1"/>
</dbReference>
<dbReference type="CDD" id="cd20105">
    <property type="entry name" value="MBT_SCMH1_rpt1"/>
    <property type="match status" value="1"/>
</dbReference>
<organism evidence="15 16">
    <name type="scientific">Onychorhynchus coronatus</name>
    <name type="common">Royal flycatcher</name>
    <dbReference type="NCBI Taxonomy" id="360224"/>
    <lineage>
        <taxon>Eukaryota</taxon>
        <taxon>Metazoa</taxon>
        <taxon>Chordata</taxon>
        <taxon>Craniata</taxon>
        <taxon>Vertebrata</taxon>
        <taxon>Euteleostomi</taxon>
        <taxon>Archelosauria</taxon>
        <taxon>Archosauria</taxon>
        <taxon>Dinosauria</taxon>
        <taxon>Saurischia</taxon>
        <taxon>Theropoda</taxon>
        <taxon>Coelurosauria</taxon>
        <taxon>Aves</taxon>
        <taxon>Neognathae</taxon>
        <taxon>Neoaves</taxon>
        <taxon>Telluraves</taxon>
        <taxon>Australaves</taxon>
        <taxon>Passeriformes</taxon>
        <taxon>Tyrannidae</taxon>
        <taxon>Onychorhynchus</taxon>
    </lineage>
</organism>
<evidence type="ECO:0000256" key="5">
    <source>
        <dbReference type="ARBA" id="ARBA00022737"/>
    </source>
</evidence>
<evidence type="ECO:0000313" key="16">
    <source>
        <dbReference type="Proteomes" id="UP000550309"/>
    </source>
</evidence>
<keyword evidence="16" id="KW-1185">Reference proteome</keyword>
<protein>
    <recommendedName>
        <fullName evidence="10">Polycomb protein SCMH1</fullName>
    </recommendedName>
    <alternativeName>
        <fullName evidence="11">Sex comb on midleg homolog 1</fullName>
    </alternativeName>
</protein>
<dbReference type="PROSITE" id="PS51079">
    <property type="entry name" value="MBT"/>
    <property type="match status" value="2"/>
</dbReference>
<dbReference type="Gene3D" id="1.10.150.50">
    <property type="entry name" value="Transcription Factor, Ets-1"/>
    <property type="match status" value="1"/>
</dbReference>
<feature type="compositionally biased region" description="Basic residues" evidence="13">
    <location>
        <begin position="246"/>
        <end position="259"/>
    </location>
</feature>
<dbReference type="InterPro" id="IPR050548">
    <property type="entry name" value="PcG_chromatin_remod_factors"/>
</dbReference>
<dbReference type="GO" id="GO:0042393">
    <property type="term" value="F:histone binding"/>
    <property type="evidence" value="ECO:0007669"/>
    <property type="project" value="TreeGrafter"/>
</dbReference>
<evidence type="ECO:0000256" key="1">
    <source>
        <dbReference type="ARBA" id="ARBA00004123"/>
    </source>
</evidence>
<comment type="similarity">
    <text evidence="2">Belongs to the SCM family.</text>
</comment>
<dbReference type="AlphaFoldDB" id="A0A7K5ZZ48"/>
<comment type="function">
    <text evidence="9">Associates with Polycomb group (PcG) multiprotein complexes; the complex class is required to maintain the transcriptionally repressive state of some genes.</text>
</comment>
<evidence type="ECO:0000256" key="13">
    <source>
        <dbReference type="SAM" id="MobiDB-lite"/>
    </source>
</evidence>
<dbReference type="GO" id="GO:0005634">
    <property type="term" value="C:nucleus"/>
    <property type="evidence" value="ECO:0007669"/>
    <property type="project" value="UniProtKB-SubCell"/>
</dbReference>
<keyword evidence="6" id="KW-0805">Transcription regulation</keyword>
<dbReference type="Proteomes" id="UP000550309">
    <property type="component" value="Unassembled WGS sequence"/>
</dbReference>
<evidence type="ECO:0000256" key="10">
    <source>
        <dbReference type="ARBA" id="ARBA00072935"/>
    </source>
</evidence>
<dbReference type="InterPro" id="IPR047279">
    <property type="entry name" value="MBT_SCMH1_rpt1"/>
</dbReference>
<dbReference type="Pfam" id="PF00536">
    <property type="entry name" value="SAM_1"/>
    <property type="match status" value="1"/>
</dbReference>
<dbReference type="FunFam" id="3.90.1150.190:FF:000001">
    <property type="entry name" value="Polycomb protein scmh1 isoform 4"/>
    <property type="match status" value="1"/>
</dbReference>
<accession>A0A7K5ZZ48</accession>
<comment type="subcellular location">
    <subcellularLocation>
        <location evidence="1">Nucleus</location>
    </subcellularLocation>
</comment>
<dbReference type="Gene3D" id="3.90.1150.190">
    <property type="entry name" value="SLED domain"/>
    <property type="match status" value="1"/>
</dbReference>
<feature type="compositionally biased region" description="Low complexity" evidence="13">
    <location>
        <begin position="300"/>
        <end position="318"/>
    </location>
</feature>
<dbReference type="CDD" id="cd09578">
    <property type="entry name" value="SAM_Scm"/>
    <property type="match status" value="1"/>
</dbReference>
<dbReference type="InterPro" id="IPR033763">
    <property type="entry name" value="SCML2_RBR"/>
</dbReference>
<evidence type="ECO:0000256" key="11">
    <source>
        <dbReference type="ARBA" id="ARBA00077724"/>
    </source>
</evidence>
<feature type="domain" description="SAM" evidence="14">
    <location>
        <begin position="578"/>
        <end position="643"/>
    </location>
</feature>
<feature type="repeat" description="MBT" evidence="12">
    <location>
        <begin position="109"/>
        <end position="210"/>
    </location>
</feature>
<sequence>GHFTWEKYLKETCAIPAPAHCFKQSYTPPANEFKISMKLEAQDPRNTTSTCIATVVGLTGARLRLRLDGSDNKNDFWRLVDSAEIQPIGNCEKNGGMLQPPLGFRLNASSWPMFLLKTLNGAEMAPVRIFHKEPPSPSQNFFKTGMKLEAVDRKNPHFICPATIGEVRGSEVLITFDGWRGAFDYWCRYDSRDIFPVGWCSLTGDNLQPPGTKVVIPKSPLPASEVNSEKPSMHSSTKTVLGHQQGQRRRKTGKKRGRTTKALIHHPMPAPSKSVEPLKFPRKRGPKPGSKRKPRTLLNPAPTSPTTSTPEPDTSTVPQDAATIPSSAMQAPTVCIYLNKNGSTGPHLDKKKVQQLPDHFGPARASVVLQQAVQACIDCAYHQKTVFSFLKQGHGGEVISAVFDREQHTLNLPAVNSITYVLRFLEKLCHNLRSDNLFGNQPFSQNSHMQRSHEYDHDRYLPGETFVLGDGLPGPLEPRLDPMDSALNSVNSSSHSRSSRDYRLPGYRHLHQPSSLSQGSTSALRRLSSGGKSSEQPCSCTMAIEGLPSSTLCAPPGSDRYLGSRDVSRLSSRDPSSWTVEEVMQFIRESDPQLGPHADLFRKHEIDGKALLLLRSDMMMKYMGLKLGPALKLTYHIDKLKQGKF</sequence>
<feature type="repeat" description="MBT" evidence="12">
    <location>
        <begin position="3"/>
        <end position="101"/>
    </location>
</feature>
<dbReference type="SMART" id="SM00454">
    <property type="entry name" value="SAM"/>
    <property type="match status" value="1"/>
</dbReference>
<dbReference type="CDD" id="cd20108">
    <property type="entry name" value="MBT_SCMH1_rpt2"/>
    <property type="match status" value="1"/>
</dbReference>
<dbReference type="GO" id="GO:0045892">
    <property type="term" value="P:negative regulation of DNA-templated transcription"/>
    <property type="evidence" value="ECO:0007669"/>
    <property type="project" value="TreeGrafter"/>
</dbReference>
<gene>
    <name evidence="15" type="primary">Scmh1</name>
    <name evidence="15" type="ORF">ONYCOR_R09862</name>
</gene>
<dbReference type="Pfam" id="PF02820">
    <property type="entry name" value="MBT"/>
    <property type="match status" value="2"/>
</dbReference>
<evidence type="ECO:0000256" key="3">
    <source>
        <dbReference type="ARBA" id="ARBA00022473"/>
    </source>
</evidence>
<comment type="caution">
    <text evidence="15">The sequence shown here is derived from an EMBL/GenBank/DDBJ whole genome shotgun (WGS) entry which is preliminary data.</text>
</comment>
<dbReference type="SMART" id="SM00561">
    <property type="entry name" value="MBT"/>
    <property type="match status" value="2"/>
</dbReference>
<keyword evidence="7" id="KW-0804">Transcription</keyword>
<dbReference type="InterPro" id="IPR004092">
    <property type="entry name" value="Mbt"/>
</dbReference>
<feature type="region of interest" description="Disordered" evidence="13">
    <location>
        <begin position="211"/>
        <end position="320"/>
    </location>
</feature>
<dbReference type="InterPro" id="IPR001660">
    <property type="entry name" value="SAM"/>
</dbReference>
<feature type="compositionally biased region" description="Low complexity" evidence="13">
    <location>
        <begin position="485"/>
        <end position="496"/>
    </location>
</feature>
<dbReference type="OrthoDB" id="5912862at2759"/>
<dbReference type="Gene3D" id="2.30.30.140">
    <property type="match status" value="2"/>
</dbReference>
<dbReference type="FunFam" id="1.10.150.50:FF:000018">
    <property type="entry name" value="Polycomb protein scmh1 isoform 4"/>
    <property type="match status" value="1"/>
</dbReference>
<dbReference type="EMBL" id="VZRK01000200">
    <property type="protein sequence ID" value="NWU82970.1"/>
    <property type="molecule type" value="Genomic_DNA"/>
</dbReference>
<dbReference type="FunFam" id="2.30.30.140:FF:000016">
    <property type="entry name" value="polycomb protein SCMH1 isoform X1"/>
    <property type="match status" value="1"/>
</dbReference>
<evidence type="ECO:0000256" key="8">
    <source>
        <dbReference type="ARBA" id="ARBA00023242"/>
    </source>
</evidence>
<evidence type="ECO:0000256" key="7">
    <source>
        <dbReference type="ARBA" id="ARBA00023163"/>
    </source>
</evidence>
<dbReference type="InterPro" id="IPR047531">
    <property type="entry name" value="SAM_Scm-like"/>
</dbReference>
<dbReference type="Pfam" id="PF12140">
    <property type="entry name" value="SLED"/>
    <property type="match status" value="1"/>
</dbReference>
<keyword evidence="4" id="KW-0678">Repressor</keyword>
<keyword evidence="8" id="KW-0539">Nucleus</keyword>
<dbReference type="Pfam" id="PF17208">
    <property type="entry name" value="RBR"/>
    <property type="match status" value="1"/>
</dbReference>
<keyword evidence="5" id="KW-0677">Repeat</keyword>
<evidence type="ECO:0000256" key="4">
    <source>
        <dbReference type="ARBA" id="ARBA00022491"/>
    </source>
</evidence>
<evidence type="ECO:0000256" key="2">
    <source>
        <dbReference type="ARBA" id="ARBA00008469"/>
    </source>
</evidence>
<reference evidence="15 16" key="1">
    <citation type="submission" date="2019-09" db="EMBL/GenBank/DDBJ databases">
        <title>Bird 10,000 Genomes (B10K) Project - Family phase.</title>
        <authorList>
            <person name="Zhang G."/>
        </authorList>
    </citation>
    <scope>NUCLEOTIDE SEQUENCE [LARGE SCALE GENOMIC DNA]</scope>
    <source>
        <strain evidence="15">B10K-DU-028-75</strain>
        <tissue evidence="15">Mixed tissue sample</tissue>
    </source>
</reference>
<feature type="region of interest" description="Disordered" evidence="13">
    <location>
        <begin position="471"/>
        <end position="536"/>
    </location>
</feature>
<feature type="non-terminal residue" evidence="15">
    <location>
        <position position="645"/>
    </location>
</feature>
<evidence type="ECO:0000256" key="6">
    <source>
        <dbReference type="ARBA" id="ARBA00023015"/>
    </source>
</evidence>